<dbReference type="Proteomes" id="UP000182063">
    <property type="component" value="Chromosome"/>
</dbReference>
<keyword evidence="1" id="KW-0732">Signal</keyword>
<name>A0A1L3ZV23_9SPHN</name>
<dbReference type="InterPro" id="IPR018537">
    <property type="entry name" value="Peptidoglycan-bd_3"/>
</dbReference>
<reference evidence="5" key="1">
    <citation type="submission" date="2016-11" db="EMBL/GenBank/DDBJ databases">
        <title>Complete Genome Sequence of alachlor-degrading Sphingomonas sp. strain JJ-A5.</title>
        <authorList>
            <person name="Lee H."/>
            <person name="Ka J.-O."/>
        </authorList>
    </citation>
    <scope>NUCLEOTIDE SEQUENCE [LARGE SCALE GENOMIC DNA]</scope>
    <source>
        <strain evidence="5">JJ-A5</strain>
    </source>
</reference>
<feature type="domain" description="TtsA-like Glycoside hydrolase family 108" evidence="2">
    <location>
        <begin position="20"/>
        <end position="101"/>
    </location>
</feature>
<evidence type="ECO:0000313" key="5">
    <source>
        <dbReference type="Proteomes" id="UP000182063"/>
    </source>
</evidence>
<dbReference type="InterPro" id="IPR008565">
    <property type="entry name" value="TtsA-like_GH18_dom"/>
</dbReference>
<sequence length="199" mass="21779">MSKARLVGAAATALTSILGAIFAVEGGYVNNPLDPGGETHHGVTKKVAVESGYTGPMRDLTKEKAAAIYASRYIEKPGFLPLVERDRWVAEETIDSGVNFGPYRPSCWLQQTLNHLNDRQRDYPDVVVDCKIGPATLAAFDALRKRRGDALACELVVKLMDAKAAGEYMRLAGTNANSEAFMVGWTRTRLGNVDFRQCR</sequence>
<dbReference type="AlphaFoldDB" id="A0A1L3ZV23"/>
<protein>
    <submittedName>
        <fullName evidence="4">Uncharacterized protein</fullName>
    </submittedName>
</protein>
<feature type="chain" id="PRO_5012340354" evidence="1">
    <location>
        <begin position="24"/>
        <end position="199"/>
    </location>
</feature>
<feature type="signal peptide" evidence="1">
    <location>
        <begin position="1"/>
        <end position="23"/>
    </location>
</feature>
<proteinExistence type="predicted"/>
<dbReference type="Pfam" id="PF05838">
    <property type="entry name" value="Glyco_hydro_108"/>
    <property type="match status" value="1"/>
</dbReference>
<dbReference type="EMBL" id="CP018221">
    <property type="protein sequence ID" value="API59506.1"/>
    <property type="molecule type" value="Genomic_DNA"/>
</dbReference>
<organism evidence="4 5">
    <name type="scientific">Tardibacter chloracetimidivorans</name>
    <dbReference type="NCBI Taxonomy" id="1921510"/>
    <lineage>
        <taxon>Bacteria</taxon>
        <taxon>Pseudomonadati</taxon>
        <taxon>Pseudomonadota</taxon>
        <taxon>Alphaproteobacteria</taxon>
        <taxon>Sphingomonadales</taxon>
        <taxon>Sphingomonadaceae</taxon>
        <taxon>Tardibacter</taxon>
    </lineage>
</organism>
<dbReference type="InterPro" id="IPR023346">
    <property type="entry name" value="Lysozyme-like_dom_sf"/>
</dbReference>
<gene>
    <name evidence="4" type="ORF">BSL82_09455</name>
</gene>
<dbReference type="KEGG" id="sphj:BSL82_09455"/>
<evidence type="ECO:0000259" key="3">
    <source>
        <dbReference type="Pfam" id="PF09374"/>
    </source>
</evidence>
<dbReference type="RefSeq" id="WP_072597113.1">
    <property type="nucleotide sequence ID" value="NZ_CP018221.1"/>
</dbReference>
<dbReference type="Pfam" id="PF09374">
    <property type="entry name" value="PG_binding_3"/>
    <property type="match status" value="1"/>
</dbReference>
<evidence type="ECO:0000256" key="1">
    <source>
        <dbReference type="SAM" id="SignalP"/>
    </source>
</evidence>
<dbReference type="SUPFAM" id="SSF53955">
    <property type="entry name" value="Lysozyme-like"/>
    <property type="match status" value="1"/>
</dbReference>
<feature type="domain" description="Peptidoglycan binding" evidence="3">
    <location>
        <begin position="105"/>
        <end position="188"/>
    </location>
</feature>
<evidence type="ECO:0000259" key="2">
    <source>
        <dbReference type="Pfam" id="PF05838"/>
    </source>
</evidence>
<keyword evidence="5" id="KW-1185">Reference proteome</keyword>
<dbReference type="STRING" id="1921510.BSL82_09455"/>
<accession>A0A1L3ZV23</accession>
<dbReference type="Gene3D" id="1.20.141.10">
    <property type="entry name" value="Chitosanase, subunit A, domain 1"/>
    <property type="match status" value="1"/>
</dbReference>
<evidence type="ECO:0000313" key="4">
    <source>
        <dbReference type="EMBL" id="API59506.1"/>
    </source>
</evidence>
<dbReference type="CDD" id="cd13926">
    <property type="entry name" value="N-acetylmuramidase_GH108"/>
    <property type="match status" value="1"/>
</dbReference>
<dbReference type="OrthoDB" id="9815229at2"/>